<gene>
    <name evidence="3" type="ORF">ABID27_001653</name>
</gene>
<evidence type="ECO:0000313" key="3">
    <source>
        <dbReference type="EMBL" id="MET3645010.1"/>
    </source>
</evidence>
<comment type="caution">
    <text evidence="3">The sequence shown here is derived from an EMBL/GenBank/DDBJ whole genome shotgun (WGS) entry which is preliminary data.</text>
</comment>
<dbReference type="Gene3D" id="3.20.20.70">
    <property type="entry name" value="Aldolase class I"/>
    <property type="match status" value="1"/>
</dbReference>
<dbReference type="CDD" id="cd00956">
    <property type="entry name" value="Transaldolase_FSA"/>
    <property type="match status" value="1"/>
</dbReference>
<dbReference type="PROSITE" id="PS00958">
    <property type="entry name" value="TRANSALDOLASE_2"/>
    <property type="match status" value="1"/>
</dbReference>
<sequence>MAFLLDSANLADIQRYQEIFPIEGVTTNPSILKKVGKVDTYTHLREIRKIIGPEKTLHVQVVGTDADTMLEEADCILKEIDATVFIKVPVTTEGLKVIKTLKNRGVGVTATAIYSKMQAFLAIEAGADYIAPYYNRMENLNSDMTDTMTAIVEYIRDRKVVTKILGASYKNIAQVNHTLTLGGHCVTVNPELLWNAVETPAVQKAVVDFQSDWESVYGGGANMLLK</sequence>
<reference evidence="3 4" key="1">
    <citation type="submission" date="2024-06" db="EMBL/GenBank/DDBJ databases">
        <title>Genomic Encyclopedia of Type Strains, Phase IV (KMG-IV): sequencing the most valuable type-strain genomes for metagenomic binning, comparative biology and taxonomic classification.</title>
        <authorList>
            <person name="Goeker M."/>
        </authorList>
    </citation>
    <scope>NUCLEOTIDE SEQUENCE [LARGE SCALE GENOMIC DNA]</scope>
    <source>
        <strain evidence="3 4">DSM 15349</strain>
    </source>
</reference>
<name>A0ABV2JM70_9STRE</name>
<dbReference type="RefSeq" id="WP_354281483.1">
    <property type="nucleotide sequence ID" value="NZ_JBEPMK010000006.1"/>
</dbReference>
<dbReference type="PROSITE" id="PS01054">
    <property type="entry name" value="TRANSALDOLASE_1"/>
    <property type="match status" value="1"/>
</dbReference>
<dbReference type="Pfam" id="PF00923">
    <property type="entry name" value="TAL_FSA"/>
    <property type="match status" value="1"/>
</dbReference>
<comment type="subcellular location">
    <subcellularLocation>
        <location evidence="1">Cytoplasm</location>
    </subcellularLocation>
</comment>
<accession>A0ABV2JM70</accession>
<keyword evidence="2" id="KW-0704">Schiff base</keyword>
<dbReference type="InterPro" id="IPR001585">
    <property type="entry name" value="TAL/FSA"/>
</dbReference>
<keyword evidence="4" id="KW-1185">Reference proteome</keyword>
<dbReference type="NCBIfam" id="NF009299">
    <property type="entry name" value="PRK12656.1"/>
    <property type="match status" value="1"/>
</dbReference>
<dbReference type="PANTHER" id="PTHR10683:SF28">
    <property type="entry name" value="TRANSALDOLASE C"/>
    <property type="match status" value="1"/>
</dbReference>
<dbReference type="SUPFAM" id="SSF51569">
    <property type="entry name" value="Aldolase"/>
    <property type="match status" value="1"/>
</dbReference>
<dbReference type="InterPro" id="IPR013785">
    <property type="entry name" value="Aldolase_TIM"/>
</dbReference>
<evidence type="ECO:0000256" key="1">
    <source>
        <dbReference type="ARBA" id="ARBA00004496"/>
    </source>
</evidence>
<dbReference type="InterPro" id="IPR033919">
    <property type="entry name" value="TSA/FSA_arc/bac"/>
</dbReference>
<dbReference type="PANTHER" id="PTHR10683">
    <property type="entry name" value="TRANSALDOLASE"/>
    <property type="match status" value="1"/>
</dbReference>
<protein>
    <submittedName>
        <fullName evidence="3">TalC/MipB family fructose-6-phosphate aldolase</fullName>
    </submittedName>
</protein>
<dbReference type="InterPro" id="IPR018225">
    <property type="entry name" value="Transaldolase_AS"/>
</dbReference>
<dbReference type="EMBL" id="JBEPMK010000006">
    <property type="protein sequence ID" value="MET3645010.1"/>
    <property type="molecule type" value="Genomic_DNA"/>
</dbReference>
<proteinExistence type="predicted"/>
<evidence type="ECO:0000256" key="2">
    <source>
        <dbReference type="ARBA" id="ARBA00023270"/>
    </source>
</evidence>
<organism evidence="3 4">
    <name type="scientific">Streptococcus gallinaceus</name>
    <dbReference type="NCBI Taxonomy" id="165758"/>
    <lineage>
        <taxon>Bacteria</taxon>
        <taxon>Bacillati</taxon>
        <taxon>Bacillota</taxon>
        <taxon>Bacilli</taxon>
        <taxon>Lactobacillales</taxon>
        <taxon>Streptococcaceae</taxon>
        <taxon>Streptococcus</taxon>
    </lineage>
</organism>
<dbReference type="Proteomes" id="UP001549055">
    <property type="component" value="Unassembled WGS sequence"/>
</dbReference>
<evidence type="ECO:0000313" key="4">
    <source>
        <dbReference type="Proteomes" id="UP001549055"/>
    </source>
</evidence>